<reference evidence="18" key="1">
    <citation type="journal article" date="2019" name="Int. J. Syst. Evol. Microbiol.">
        <title>The Global Catalogue of Microorganisms (GCM) 10K type strain sequencing project: providing services to taxonomists for standard genome sequencing and annotation.</title>
        <authorList>
            <consortium name="The Broad Institute Genomics Platform"/>
            <consortium name="The Broad Institute Genome Sequencing Center for Infectious Disease"/>
            <person name="Wu L."/>
            <person name="Ma J."/>
        </authorList>
    </citation>
    <scope>NUCLEOTIDE SEQUENCE [LARGE SCALE GENOMIC DNA]</scope>
    <source>
        <strain evidence="18">CGMCC 1.10130</strain>
    </source>
</reference>
<dbReference type="SFLD" id="SFLDG01068">
    <property type="entry name" value="FeMo_cofactor_biosynthesis_pro"/>
    <property type="match status" value="1"/>
</dbReference>
<accession>A0A8J2XP30</accession>
<dbReference type="AlphaFoldDB" id="A0A8J2XP30"/>
<comment type="caution">
    <text evidence="17">The sequence shown here is derived from an EMBL/GenBank/DDBJ whole genome shotgun (WGS) entry which is preliminary data.</text>
</comment>
<dbReference type="GO" id="GO:0016829">
    <property type="term" value="F:lyase activity"/>
    <property type="evidence" value="ECO:0007669"/>
    <property type="project" value="UniProtKB-KW"/>
</dbReference>
<feature type="region of interest" description="Disordered" evidence="15">
    <location>
        <begin position="1"/>
        <end position="22"/>
    </location>
</feature>
<dbReference type="SUPFAM" id="SSF102114">
    <property type="entry name" value="Radical SAM enzymes"/>
    <property type="match status" value="1"/>
</dbReference>
<evidence type="ECO:0000256" key="6">
    <source>
        <dbReference type="ARBA" id="ARBA00022485"/>
    </source>
</evidence>
<dbReference type="SUPFAM" id="SSF53146">
    <property type="entry name" value="Nitrogenase accessory factor-like"/>
    <property type="match status" value="1"/>
</dbReference>
<dbReference type="Pfam" id="PF04055">
    <property type="entry name" value="Radical_SAM"/>
    <property type="match status" value="1"/>
</dbReference>
<keyword evidence="11" id="KW-0535">Nitrogen fixation</keyword>
<sequence length="465" mass="49686">MEQTHTSCTPTGHTQAGNGCGSQTNDSAALGLQLDDPKLSADVVNKVTTHPCYSPEGHKYARIHLPVAPACNIQCNYCNRKFDCSNESRPGVVSKLLSPAQGADRFSKVKARIPQTNVVGIAGPGDPLANPAATLATLKTVARTEPDVHLCVSTNGLALLEQVEPLKSAGVSHLTITINCIDAAIGEKIYPWVFYNHKRLRGRQGAQTLIDRQLAGLQAAVAAGMLVKVNTVLIPGINDHHIEALSQELKSYGALLHNIMPLISDPAHGTYFGLTGQRQPTEDEVSAARQAAGTNMAQMSHCQQCRADAVGHLGQDIDLNELAATQSPPTQSDEESSVLVAVASKSGVLIDQHFGYAESFAVYRITADGIEQREPRQVSKYCVGDDCDVAESRMDANLQALSGIKHVLCSRIGITPWQALEQHGVTPSTEYALFGIEDGLEQLQAQLIDSGSLSPQSTSDIKEAM</sequence>
<dbReference type="RefSeq" id="WP_143824586.1">
    <property type="nucleotide sequence ID" value="NZ_BMDX01000007.1"/>
</dbReference>
<dbReference type="GO" id="GO:0046872">
    <property type="term" value="F:metal ion binding"/>
    <property type="evidence" value="ECO:0007669"/>
    <property type="project" value="UniProtKB-KW"/>
</dbReference>
<dbReference type="InterPro" id="IPR058240">
    <property type="entry name" value="rSAM_sf"/>
</dbReference>
<evidence type="ECO:0000256" key="8">
    <source>
        <dbReference type="ARBA" id="ARBA00022723"/>
    </source>
</evidence>
<feature type="domain" description="Radical SAM core" evidence="16">
    <location>
        <begin position="53"/>
        <end position="306"/>
    </location>
</feature>
<dbReference type="UniPathway" id="UPA00782"/>
<organism evidence="17 18">
    <name type="scientific">Neiella marina</name>
    <dbReference type="NCBI Taxonomy" id="508461"/>
    <lineage>
        <taxon>Bacteria</taxon>
        <taxon>Pseudomonadati</taxon>
        <taxon>Pseudomonadota</taxon>
        <taxon>Gammaproteobacteria</taxon>
        <taxon>Alteromonadales</taxon>
        <taxon>Echinimonadaceae</taxon>
        <taxon>Neiella</taxon>
    </lineage>
</organism>
<proteinExistence type="inferred from homology"/>
<dbReference type="Pfam" id="PF02579">
    <property type="entry name" value="Nitro_FeMo-Co"/>
    <property type="match status" value="1"/>
</dbReference>
<dbReference type="PANTHER" id="PTHR43787">
    <property type="entry name" value="FEMO COFACTOR BIOSYNTHESIS PROTEIN NIFB-RELATED"/>
    <property type="match status" value="1"/>
</dbReference>
<dbReference type="InterPro" id="IPR036105">
    <property type="entry name" value="DiNase_FeMo-co_biosyn_sf"/>
</dbReference>
<dbReference type="PROSITE" id="PS51918">
    <property type="entry name" value="RADICAL_SAM"/>
    <property type="match status" value="1"/>
</dbReference>
<dbReference type="OrthoDB" id="9785734at2"/>
<dbReference type="InterPro" id="IPR005980">
    <property type="entry name" value="Nase_CF_NifB"/>
</dbReference>
<dbReference type="Gene3D" id="3.20.20.70">
    <property type="entry name" value="Aldolase class I"/>
    <property type="match status" value="1"/>
</dbReference>
<keyword evidence="7" id="KW-0949">S-adenosyl-L-methionine</keyword>
<dbReference type="CDD" id="cd01335">
    <property type="entry name" value="Radical_SAM"/>
    <property type="match status" value="1"/>
</dbReference>
<evidence type="ECO:0000256" key="13">
    <source>
        <dbReference type="ARBA" id="ARBA00030926"/>
    </source>
</evidence>
<dbReference type="PANTHER" id="PTHR43787:SF13">
    <property type="entry name" value="FEMO COFACTOR BIOSYNTHESIS PROTEIN NIFB"/>
    <property type="match status" value="1"/>
</dbReference>
<dbReference type="Gene3D" id="3.30.420.130">
    <property type="entry name" value="Dinitrogenase iron-molybdenum cofactor biosynthesis domain"/>
    <property type="match status" value="1"/>
</dbReference>
<dbReference type="PROSITE" id="PS01305">
    <property type="entry name" value="MOAA_NIFB_PQQE"/>
    <property type="match status" value="1"/>
</dbReference>
<dbReference type="NCBIfam" id="TIGR01290">
    <property type="entry name" value="nifB"/>
    <property type="match status" value="1"/>
</dbReference>
<evidence type="ECO:0000256" key="1">
    <source>
        <dbReference type="ARBA" id="ARBA00001966"/>
    </source>
</evidence>
<keyword evidence="9" id="KW-0408">Iron</keyword>
<evidence type="ECO:0000256" key="7">
    <source>
        <dbReference type="ARBA" id="ARBA00022691"/>
    </source>
</evidence>
<dbReference type="GO" id="GO:0051539">
    <property type="term" value="F:4 iron, 4 sulfur cluster binding"/>
    <property type="evidence" value="ECO:0007669"/>
    <property type="project" value="UniProtKB-KW"/>
</dbReference>
<comment type="pathway">
    <text evidence="3">Cofactor biosynthesis; Fe-Mo cofactor biosynthesis.</text>
</comment>
<evidence type="ECO:0000256" key="2">
    <source>
        <dbReference type="ARBA" id="ARBA00003522"/>
    </source>
</evidence>
<dbReference type="SFLD" id="SFLDG01067">
    <property type="entry name" value="SPASM/twitch_domain_containing"/>
    <property type="match status" value="1"/>
</dbReference>
<dbReference type="InterPro" id="IPR034165">
    <property type="entry name" value="NifB_C"/>
</dbReference>
<dbReference type="CDD" id="cd00852">
    <property type="entry name" value="NifB"/>
    <property type="match status" value="1"/>
</dbReference>
<comment type="cofactor">
    <cofactor evidence="1">
        <name>[4Fe-4S] cluster</name>
        <dbReference type="ChEBI" id="CHEBI:49883"/>
    </cofactor>
</comment>
<comment type="function">
    <text evidence="2">Involved in the biosynthesis of the iron-molybdenum cofactor (FeMo-co or M-cluster) found in the dinitrogenase enzyme of the nitrogenase complex in nitrogen-fixing microorganisms. NifB catalyzes the crucial step of radical SAM-dependent carbide insertion that occurs concomitant with the insertion of a 9th sulfur and the rearrangement/coupling of two [4Fe-4S] clusters into a [8Fe-9S-C] cluster, the precursor to the M-cluster.</text>
</comment>
<evidence type="ECO:0000256" key="14">
    <source>
        <dbReference type="ARBA" id="ARBA00032102"/>
    </source>
</evidence>
<evidence type="ECO:0000256" key="15">
    <source>
        <dbReference type="SAM" id="MobiDB-lite"/>
    </source>
</evidence>
<dbReference type="SFLD" id="SFLDS00029">
    <property type="entry name" value="Radical_SAM"/>
    <property type="match status" value="1"/>
</dbReference>
<keyword evidence="12" id="KW-0456">Lyase</keyword>
<evidence type="ECO:0000259" key="16">
    <source>
        <dbReference type="PROSITE" id="PS51918"/>
    </source>
</evidence>
<keyword evidence="18" id="KW-1185">Reference proteome</keyword>
<dbReference type="InterPro" id="IPR013785">
    <property type="entry name" value="Aldolase_TIM"/>
</dbReference>
<evidence type="ECO:0000256" key="11">
    <source>
        <dbReference type="ARBA" id="ARBA00023231"/>
    </source>
</evidence>
<evidence type="ECO:0000256" key="12">
    <source>
        <dbReference type="ARBA" id="ARBA00023239"/>
    </source>
</evidence>
<evidence type="ECO:0000256" key="9">
    <source>
        <dbReference type="ARBA" id="ARBA00023004"/>
    </source>
</evidence>
<gene>
    <name evidence="17" type="primary">nifB</name>
    <name evidence="17" type="ORF">GCM10011369_18340</name>
</gene>
<protein>
    <recommendedName>
        <fullName evidence="5">FeMo cofactor biosynthesis protein NifB</fullName>
    </recommendedName>
    <alternativeName>
        <fullName evidence="14">Nitrogenase cofactor maturase NifB</fullName>
    </alternativeName>
    <alternativeName>
        <fullName evidence="13">Radical SAM assemblase NifB</fullName>
    </alternativeName>
</protein>
<comment type="similarity">
    <text evidence="4">Belongs to the radical SAM superfamily. NifB family.</text>
</comment>
<dbReference type="InterPro" id="IPR000385">
    <property type="entry name" value="MoaA_NifB_PqqE_Fe-S-bd_CS"/>
</dbReference>
<evidence type="ECO:0000256" key="4">
    <source>
        <dbReference type="ARBA" id="ARBA00006804"/>
    </source>
</evidence>
<evidence type="ECO:0000313" key="17">
    <source>
        <dbReference type="EMBL" id="GGA76760.1"/>
    </source>
</evidence>
<name>A0A8J2XP30_9GAMM</name>
<keyword evidence="8" id="KW-0479">Metal-binding</keyword>
<keyword evidence="10" id="KW-0411">Iron-sulfur</keyword>
<evidence type="ECO:0000256" key="3">
    <source>
        <dbReference type="ARBA" id="ARBA00005155"/>
    </source>
</evidence>
<keyword evidence="6" id="KW-0004">4Fe-4S</keyword>
<dbReference type="InterPro" id="IPR007197">
    <property type="entry name" value="rSAM"/>
</dbReference>
<evidence type="ECO:0000313" key="18">
    <source>
        <dbReference type="Proteomes" id="UP000619743"/>
    </source>
</evidence>
<dbReference type="SFLD" id="SFLDF00281">
    <property type="entry name" value="FeMo_cofactor_biosynthesis_pro"/>
    <property type="match status" value="1"/>
</dbReference>
<evidence type="ECO:0000256" key="5">
    <source>
        <dbReference type="ARBA" id="ARBA00021702"/>
    </source>
</evidence>
<dbReference type="EMBL" id="BMDX01000007">
    <property type="protein sequence ID" value="GGA76760.1"/>
    <property type="molecule type" value="Genomic_DNA"/>
</dbReference>
<dbReference type="InterPro" id="IPR003731">
    <property type="entry name" value="Di-Nase_FeMo-co_biosynth"/>
</dbReference>
<dbReference type="Proteomes" id="UP000619743">
    <property type="component" value="Unassembled WGS sequence"/>
</dbReference>
<evidence type="ECO:0000256" key="10">
    <source>
        <dbReference type="ARBA" id="ARBA00023014"/>
    </source>
</evidence>